<evidence type="ECO:0000259" key="7">
    <source>
        <dbReference type="SMART" id="SM00905"/>
    </source>
</evidence>
<comment type="caution">
    <text evidence="8">The sequence shown here is derived from an EMBL/GenBank/DDBJ whole genome shotgun (WGS) entry which is preliminary data.</text>
</comment>
<sequence length="130" mass="14761">MHSPHFRSCVRLKNAIFYAYHGVGEAEHKVGARYEVDAELYFDFSAAGQTDSLRQTVDYEQVYGKISKVITSRKFYLIEAVAKKIADELMQDFPILDAVHIKVRKRNPPVGGVCDFAEADYFLQRPTSAP</sequence>
<dbReference type="SUPFAM" id="SSF55620">
    <property type="entry name" value="Tetrahydrobiopterin biosynthesis enzymes-like"/>
    <property type="match status" value="1"/>
</dbReference>
<evidence type="ECO:0000256" key="3">
    <source>
        <dbReference type="ARBA" id="ARBA00005708"/>
    </source>
</evidence>
<dbReference type="GO" id="GO:0046656">
    <property type="term" value="P:folic acid biosynthetic process"/>
    <property type="evidence" value="ECO:0007669"/>
    <property type="project" value="UniProtKB-UniRule"/>
</dbReference>
<dbReference type="GO" id="GO:0005737">
    <property type="term" value="C:cytoplasm"/>
    <property type="evidence" value="ECO:0007669"/>
    <property type="project" value="TreeGrafter"/>
</dbReference>
<dbReference type="InterPro" id="IPR006157">
    <property type="entry name" value="FolB_dom"/>
</dbReference>
<accession>A0A395LY75</accession>
<dbReference type="NCBIfam" id="TIGR00525">
    <property type="entry name" value="folB"/>
    <property type="match status" value="1"/>
</dbReference>
<evidence type="ECO:0000256" key="5">
    <source>
        <dbReference type="ARBA" id="ARBA00023239"/>
    </source>
</evidence>
<proteinExistence type="inferred from homology"/>
<organism evidence="8 9">
    <name type="scientific">Candidatus Thermochlorobacter aerophilus</name>
    <dbReference type="NCBI Taxonomy" id="1868324"/>
    <lineage>
        <taxon>Bacteria</taxon>
        <taxon>Pseudomonadati</taxon>
        <taxon>Chlorobiota</taxon>
        <taxon>Chlorobiia</taxon>
        <taxon>Chlorobiales</taxon>
        <taxon>Candidatus Thermochlorobacteriaceae</taxon>
        <taxon>Candidatus Thermochlorobacter</taxon>
    </lineage>
</organism>
<evidence type="ECO:0000256" key="2">
    <source>
        <dbReference type="ARBA" id="ARBA00005013"/>
    </source>
</evidence>
<comment type="pathway">
    <text evidence="2 6">Cofactor biosynthesis; tetrahydrofolate biosynthesis; 2-amino-4-hydroxy-6-hydroxymethyl-7,8-dihydropteridine diphosphate from 7,8-dihydroneopterin triphosphate: step 3/4.</text>
</comment>
<evidence type="ECO:0000313" key="9">
    <source>
        <dbReference type="Proteomes" id="UP000266389"/>
    </source>
</evidence>
<protein>
    <recommendedName>
        <fullName evidence="6">7,8-dihydroneopterin aldolase</fullName>
        <ecNumber evidence="6">4.1.2.25</ecNumber>
    </recommendedName>
</protein>
<evidence type="ECO:0000256" key="6">
    <source>
        <dbReference type="RuleBase" id="RU362079"/>
    </source>
</evidence>
<evidence type="ECO:0000313" key="8">
    <source>
        <dbReference type="EMBL" id="RFM23018.1"/>
    </source>
</evidence>
<comment type="function">
    <text evidence="6">Catalyzes the conversion of 7,8-dihydroneopterin to 6-hydroxymethyl-7,8-dihydropterin.</text>
</comment>
<comment type="catalytic activity">
    <reaction evidence="1 6">
        <text>7,8-dihydroneopterin = 6-hydroxymethyl-7,8-dihydropterin + glycolaldehyde</text>
        <dbReference type="Rhea" id="RHEA:10540"/>
        <dbReference type="ChEBI" id="CHEBI:17001"/>
        <dbReference type="ChEBI" id="CHEBI:17071"/>
        <dbReference type="ChEBI" id="CHEBI:44841"/>
        <dbReference type="EC" id="4.1.2.25"/>
    </reaction>
</comment>
<dbReference type="NCBIfam" id="TIGR00526">
    <property type="entry name" value="folB_dom"/>
    <property type="match status" value="1"/>
</dbReference>
<keyword evidence="4 6" id="KW-0289">Folate biosynthesis</keyword>
<dbReference type="PANTHER" id="PTHR42844">
    <property type="entry name" value="DIHYDRONEOPTERIN ALDOLASE 1-RELATED"/>
    <property type="match status" value="1"/>
</dbReference>
<keyword evidence="5 6" id="KW-0456">Lyase</keyword>
<evidence type="ECO:0000256" key="1">
    <source>
        <dbReference type="ARBA" id="ARBA00001353"/>
    </source>
</evidence>
<dbReference type="InterPro" id="IPR043133">
    <property type="entry name" value="GTP-CH-I_C/QueF"/>
</dbReference>
<name>A0A395LY75_9BACT</name>
<dbReference type="Pfam" id="PF02152">
    <property type="entry name" value="FolB"/>
    <property type="match status" value="1"/>
</dbReference>
<dbReference type="Gene3D" id="3.30.1130.10">
    <property type="match status" value="1"/>
</dbReference>
<dbReference type="UniPathway" id="UPA00077">
    <property type="reaction ID" value="UER00154"/>
</dbReference>
<feature type="domain" description="Dihydroneopterin aldolase/epimerase" evidence="7">
    <location>
        <begin position="10"/>
        <end position="123"/>
    </location>
</feature>
<evidence type="ECO:0000256" key="4">
    <source>
        <dbReference type="ARBA" id="ARBA00022909"/>
    </source>
</evidence>
<dbReference type="SMART" id="SM00905">
    <property type="entry name" value="FolB"/>
    <property type="match status" value="1"/>
</dbReference>
<reference evidence="8 9" key="1">
    <citation type="journal article" date="2011" name="ISME J.">
        <title>Community ecology of hot spring cyanobacterial mats: predominant populations and their functional potential.</title>
        <authorList>
            <person name="Klatt C.G."/>
            <person name="Wood J.M."/>
            <person name="Rusch D.B."/>
            <person name="Bateson M.M."/>
            <person name="Hamamura N."/>
            <person name="Heidelberg J.F."/>
            <person name="Grossman A.R."/>
            <person name="Bhaya D."/>
            <person name="Cohan F.M."/>
            <person name="Kuhl M."/>
            <person name="Bryant D.A."/>
            <person name="Ward D.M."/>
        </authorList>
    </citation>
    <scope>NUCLEOTIDE SEQUENCE [LARGE SCALE GENOMIC DNA]</scope>
    <source>
        <strain evidence="8">OS</strain>
    </source>
</reference>
<dbReference type="EMBL" id="PHFL01000071">
    <property type="protein sequence ID" value="RFM23018.1"/>
    <property type="molecule type" value="Genomic_DNA"/>
</dbReference>
<dbReference type="GO" id="GO:0046654">
    <property type="term" value="P:tetrahydrofolate biosynthetic process"/>
    <property type="evidence" value="ECO:0007669"/>
    <property type="project" value="UniProtKB-UniRule"/>
</dbReference>
<dbReference type="InterPro" id="IPR006156">
    <property type="entry name" value="Dihydroneopterin_aldolase"/>
</dbReference>
<gene>
    <name evidence="8" type="primary">folB</name>
    <name evidence="8" type="ORF">D0433_13340</name>
</gene>
<dbReference type="AlphaFoldDB" id="A0A395LY75"/>
<comment type="similarity">
    <text evidence="3 6">Belongs to the DHNA family.</text>
</comment>
<dbReference type="EC" id="4.1.2.25" evidence="6"/>
<dbReference type="GO" id="GO:0004150">
    <property type="term" value="F:dihydroneopterin aldolase activity"/>
    <property type="evidence" value="ECO:0007669"/>
    <property type="project" value="UniProtKB-UniRule"/>
</dbReference>
<dbReference type="Proteomes" id="UP000266389">
    <property type="component" value="Unassembled WGS sequence"/>
</dbReference>
<dbReference type="PANTHER" id="PTHR42844:SF1">
    <property type="entry name" value="DIHYDRONEOPTERIN ALDOLASE 1-RELATED"/>
    <property type="match status" value="1"/>
</dbReference>